<comment type="caution">
    <text evidence="1">The sequence shown here is derived from an EMBL/GenBank/DDBJ whole genome shotgun (WGS) entry which is preliminary data.</text>
</comment>
<dbReference type="EMBL" id="RDQH01000334">
    <property type="protein sequence ID" value="RXH92150.1"/>
    <property type="molecule type" value="Genomic_DNA"/>
</dbReference>
<reference evidence="1 2" key="1">
    <citation type="submission" date="2018-10" db="EMBL/GenBank/DDBJ databases">
        <title>A high-quality apple genome assembly.</title>
        <authorList>
            <person name="Hu J."/>
        </authorList>
    </citation>
    <scope>NUCLEOTIDE SEQUENCE [LARGE SCALE GENOMIC DNA]</scope>
    <source>
        <strain evidence="2">cv. HFTH1</strain>
        <tissue evidence="1">Young leaf</tissue>
    </source>
</reference>
<keyword evidence="2" id="KW-1185">Reference proteome</keyword>
<protein>
    <submittedName>
        <fullName evidence="1">Uncharacterized protein</fullName>
    </submittedName>
</protein>
<evidence type="ECO:0000313" key="2">
    <source>
        <dbReference type="Proteomes" id="UP000290289"/>
    </source>
</evidence>
<dbReference type="AlphaFoldDB" id="A0A498J9I9"/>
<proteinExistence type="predicted"/>
<evidence type="ECO:0000313" key="1">
    <source>
        <dbReference type="EMBL" id="RXH92150.1"/>
    </source>
</evidence>
<dbReference type="Proteomes" id="UP000290289">
    <property type="component" value="Chromosome 8"/>
</dbReference>
<name>A0A498J9I9_MALDO</name>
<organism evidence="1 2">
    <name type="scientific">Malus domestica</name>
    <name type="common">Apple</name>
    <name type="synonym">Pyrus malus</name>
    <dbReference type="NCBI Taxonomy" id="3750"/>
    <lineage>
        <taxon>Eukaryota</taxon>
        <taxon>Viridiplantae</taxon>
        <taxon>Streptophyta</taxon>
        <taxon>Embryophyta</taxon>
        <taxon>Tracheophyta</taxon>
        <taxon>Spermatophyta</taxon>
        <taxon>Magnoliopsida</taxon>
        <taxon>eudicotyledons</taxon>
        <taxon>Gunneridae</taxon>
        <taxon>Pentapetalae</taxon>
        <taxon>rosids</taxon>
        <taxon>fabids</taxon>
        <taxon>Rosales</taxon>
        <taxon>Rosaceae</taxon>
        <taxon>Amygdaloideae</taxon>
        <taxon>Maleae</taxon>
        <taxon>Malus</taxon>
    </lineage>
</organism>
<accession>A0A498J9I9</accession>
<gene>
    <name evidence="1" type="ORF">DVH24_021173</name>
</gene>
<sequence length="59" mass="7064">MVNGELVHELSLRRVVNEEVKDLEELTYLIECEFNRFTKDFCLIIEIRCDKSYDVEVKP</sequence>